<reference evidence="5" key="1">
    <citation type="journal article" date="2017" name="Environ. Microbiol. Rep.">
        <title>Genetic Diversity of Marine Anaerobic Ammonium-Oxidizing Bacteria as Revealed by Genomic and Proteomic Analyses of 'Candidatus Scalindua japonica'.</title>
        <authorList>
            <person name="Oshiki M."/>
            <person name="Mizuto K."/>
            <person name="Kimura Z."/>
            <person name="Kindaichi T."/>
            <person name="Satoh H."/>
            <person name="Okabe S."/>
        </authorList>
    </citation>
    <scope>NUCLEOTIDE SEQUENCE [LARGE SCALE GENOMIC DNA]</scope>
    <source>
        <strain evidence="5">husup-a2</strain>
    </source>
</reference>
<dbReference type="PANTHER" id="PTHR11527">
    <property type="entry name" value="HEAT-SHOCK PROTEIN 20 FAMILY MEMBER"/>
    <property type="match status" value="1"/>
</dbReference>
<dbReference type="InterPro" id="IPR002068">
    <property type="entry name" value="A-crystallin/Hsp20_dom"/>
</dbReference>
<evidence type="ECO:0000313" key="5">
    <source>
        <dbReference type="Proteomes" id="UP000218542"/>
    </source>
</evidence>
<accession>A0A286U0P3</accession>
<keyword evidence="4" id="KW-0346">Stress response</keyword>
<sequence>MKRELIRLNRLPLFAAFRDDMSTMLDDFLDTKSPGRGWNPDIDIVETDNNIIVKAELPGVDPKEIDISILNDTLTIKGEKKEEKEDSSKSYHRVERSYGRFTRTINLPKHVKRDEIEAKEHKGVLEITLPKMENAETKKITVK</sequence>
<dbReference type="EMBL" id="BAOS01000027">
    <property type="protein sequence ID" value="GAX61641.1"/>
    <property type="molecule type" value="Genomic_DNA"/>
</dbReference>
<dbReference type="InterPro" id="IPR008978">
    <property type="entry name" value="HSP20-like_chaperone"/>
</dbReference>
<organism evidence="4 5">
    <name type="scientific">Candidatus Scalindua japonica</name>
    <dbReference type="NCBI Taxonomy" id="1284222"/>
    <lineage>
        <taxon>Bacteria</taxon>
        <taxon>Pseudomonadati</taxon>
        <taxon>Planctomycetota</taxon>
        <taxon>Candidatus Brocadiia</taxon>
        <taxon>Candidatus Brocadiales</taxon>
        <taxon>Candidatus Scalinduaceae</taxon>
        <taxon>Candidatus Scalindua</taxon>
    </lineage>
</organism>
<gene>
    <name evidence="4" type="ORF">SCALIN_C27_0035</name>
</gene>
<comment type="similarity">
    <text evidence="1 2">Belongs to the small heat shock protein (HSP20) family.</text>
</comment>
<feature type="domain" description="SHSP" evidence="3">
    <location>
        <begin position="33"/>
        <end position="143"/>
    </location>
</feature>
<evidence type="ECO:0000259" key="3">
    <source>
        <dbReference type="PROSITE" id="PS01031"/>
    </source>
</evidence>
<dbReference type="CDD" id="cd06464">
    <property type="entry name" value="ACD_sHsps-like"/>
    <property type="match status" value="1"/>
</dbReference>
<dbReference type="SUPFAM" id="SSF49764">
    <property type="entry name" value="HSP20-like chaperones"/>
    <property type="match status" value="1"/>
</dbReference>
<dbReference type="OrthoDB" id="268718at2"/>
<dbReference type="PROSITE" id="PS01031">
    <property type="entry name" value="SHSP"/>
    <property type="match status" value="1"/>
</dbReference>
<dbReference type="Pfam" id="PF00011">
    <property type="entry name" value="HSP20"/>
    <property type="match status" value="1"/>
</dbReference>
<protein>
    <submittedName>
        <fullName evidence="4">Small heat shock molecular chaperone</fullName>
    </submittedName>
</protein>
<dbReference type="InterPro" id="IPR031107">
    <property type="entry name" value="Small_HSP"/>
</dbReference>
<evidence type="ECO:0000256" key="1">
    <source>
        <dbReference type="PROSITE-ProRule" id="PRU00285"/>
    </source>
</evidence>
<evidence type="ECO:0000256" key="2">
    <source>
        <dbReference type="RuleBase" id="RU003616"/>
    </source>
</evidence>
<name>A0A286U0P3_9BACT</name>
<evidence type="ECO:0000313" key="4">
    <source>
        <dbReference type="EMBL" id="GAX61641.1"/>
    </source>
</evidence>
<comment type="caution">
    <text evidence="4">The sequence shown here is derived from an EMBL/GenBank/DDBJ whole genome shotgun (WGS) entry which is preliminary data.</text>
</comment>
<keyword evidence="5" id="KW-1185">Reference proteome</keyword>
<dbReference type="RefSeq" id="WP_096895014.1">
    <property type="nucleotide sequence ID" value="NZ_BAOS01000027.1"/>
</dbReference>
<dbReference type="Gene3D" id="2.60.40.790">
    <property type="match status" value="1"/>
</dbReference>
<dbReference type="AlphaFoldDB" id="A0A286U0P3"/>
<dbReference type="Proteomes" id="UP000218542">
    <property type="component" value="Unassembled WGS sequence"/>
</dbReference>
<proteinExistence type="inferred from homology"/>